<reference evidence="3" key="1">
    <citation type="journal article" date="2019" name="Int. J. Syst. Evol. Microbiol.">
        <title>The Global Catalogue of Microorganisms (GCM) 10K type strain sequencing project: providing services to taxonomists for standard genome sequencing and annotation.</title>
        <authorList>
            <consortium name="The Broad Institute Genomics Platform"/>
            <consortium name="The Broad Institute Genome Sequencing Center for Infectious Disease"/>
            <person name="Wu L."/>
            <person name="Ma J."/>
        </authorList>
    </citation>
    <scope>NUCLEOTIDE SEQUENCE [LARGE SCALE GENOMIC DNA]</scope>
    <source>
        <strain evidence="3">CCUG 30340</strain>
    </source>
</reference>
<dbReference type="CDD" id="cd00603">
    <property type="entry name" value="IPT_PCSR"/>
    <property type="match status" value="2"/>
</dbReference>
<feature type="domain" description="IPT/TIG" evidence="1">
    <location>
        <begin position="134"/>
        <end position="214"/>
    </location>
</feature>
<evidence type="ECO:0000313" key="2">
    <source>
        <dbReference type="EMBL" id="MFC4820496.1"/>
    </source>
</evidence>
<dbReference type="SMART" id="SM00429">
    <property type="entry name" value="IPT"/>
    <property type="match status" value="2"/>
</dbReference>
<feature type="domain" description="IPT/TIG" evidence="1">
    <location>
        <begin position="680"/>
        <end position="762"/>
    </location>
</feature>
<dbReference type="PANTHER" id="PTHR47197">
    <property type="entry name" value="PROTEIN NIRF"/>
    <property type="match status" value="1"/>
</dbReference>
<dbReference type="InterPro" id="IPR011964">
    <property type="entry name" value="YVTN_b-propeller_repeat"/>
</dbReference>
<keyword evidence="3" id="KW-1185">Reference proteome</keyword>
<gene>
    <name evidence="2" type="ORF">ACFO6Q_09175</name>
</gene>
<proteinExistence type="predicted"/>
<dbReference type="PANTHER" id="PTHR47197:SF3">
    <property type="entry name" value="DIHYDRO-HEME D1 DEHYDROGENASE"/>
    <property type="match status" value="1"/>
</dbReference>
<sequence>MKARPFSGVWARFSFTHFPAADRGASPIRPARARLLGVFLAWLIVCPTAASAVAITSFAPTRGEPETSVRINGSGFSTTAEDNAVTFNGVPAEIDSATATRLTVRVPYDAISGPIAVTVGGQTAVSSGTTFRVPPEIHAFTPGGRAGDSVTIRGINFGETPAANQVDFNGTPASLVSASATQLVATVPAGATAGPITVSAYGFSKTAQSSFASLVAPSVAGSEILYASSVYSGGVVAIDATTGEPFAALITGRGAGPMIADTAGTRLYVLNTHENTLSVVDTATHTVLATLATDANPDELAIEASGNHVYAVGSYRVTVIDARTNQAVASIDPGIGLDLGSIVSSGADPIGNMLYVFYSAYRNNKNTIHLARIDMGSGTLVDSRQIPNLSNPYHLRADFAGGRLIFADNGHLYTLDLASGIARAAYEIGGPRSGPEIGATIDPVYALTLDKFFAIALSSGAEHWTLPTPGNARQIEIGPGESEAYFSAFAGNGNALSVVDLHARTLAATIPADVGVVSALRTNIAGDRAHLLGYQGELKTIDTVNRQVLGSSLLGTAGSLLVVNTVTADRLAVVRRQNRPSFDDVYVDVPFEIVVQAQHAGGPTTVVATTTVNLSLAPGATGSLSGPSSCTIPPGGSYCLVRDLVIDTRQTDTALVATATSGDVLAAGTSLPFAVIGTVTPTITSLEPGRGPVGATVRILGADLKQDAAIEPEVSFNGVAAVVVSSTDEEIVVTVPAGATTGPVSVRVSGHAANSPADFTVLPVPSIAITGAEPRYALATEPYVVTAVVSKPSPADPEPTGSVTVTDTNNQTSCTFVLPQTTCSMTAPMSSPNLVLLQATYSGDDVYGTVKSNLVSHHIVFHIVALEISNLIPETIRAGQSSLVFVKVRPIAPPGPNFYPIGPIRISDGTNWCLYGYLTAPVSDGSCELPASAAGPRTLVAYSPGDSTFAAAQSPPVVQSVSSPGGTAPLPPGTELCGFEPSPDDPPQTGFVPTQQIPGAMTSLGIERSITGLAPPSVAITSPSNTGIVHGLAVDVAGTFEGPVNTGITVNGVVAATVGGRFLAVAVPVEAGQNDLQAVATTMTGATATATVSVQVDPAPPPIAFEASDQVGQVGYGPFRAAFRLVLDHLPSGTTAGHLSIDFDGNRFWDYEGPTPDAPSAYLYAHPGLYRAQVKLNGNTFAAERYILVRDRIVQRSMLCDVYGYLRDRLAAQDLTGAGHAFHEDRRAEYLDLLTALGVQMPVFAQRLGTIADGQFSGSMADLLLVRDQSDQTRSGYPMRLMQGTDGVWRILEM</sequence>
<dbReference type="InterPro" id="IPR014756">
    <property type="entry name" value="Ig_E-set"/>
</dbReference>
<dbReference type="SUPFAM" id="SSF81296">
    <property type="entry name" value="E set domains"/>
    <property type="match status" value="3"/>
</dbReference>
<protein>
    <submittedName>
        <fullName evidence="2">IPT/TIG domain-containing protein</fullName>
    </submittedName>
</protein>
<dbReference type="InterPro" id="IPR011044">
    <property type="entry name" value="Quino_amine_DH_bsu"/>
</dbReference>
<dbReference type="Gene3D" id="2.130.10.10">
    <property type="entry name" value="YVTN repeat-like/Quinoprotein amine dehydrogenase"/>
    <property type="match status" value="1"/>
</dbReference>
<dbReference type="CDD" id="cd00102">
    <property type="entry name" value="IPT"/>
    <property type="match status" value="1"/>
</dbReference>
<dbReference type="RefSeq" id="WP_380020352.1">
    <property type="nucleotide sequence ID" value="NZ_JBHSHD010000007.1"/>
</dbReference>
<dbReference type="Pfam" id="PF01833">
    <property type="entry name" value="TIG"/>
    <property type="match status" value="3"/>
</dbReference>
<evidence type="ECO:0000313" key="3">
    <source>
        <dbReference type="Proteomes" id="UP001595886"/>
    </source>
</evidence>
<dbReference type="NCBIfam" id="TIGR02276">
    <property type="entry name" value="beta_rpt_yvtn"/>
    <property type="match status" value="1"/>
</dbReference>
<dbReference type="InterPro" id="IPR013783">
    <property type="entry name" value="Ig-like_fold"/>
</dbReference>
<dbReference type="Gene3D" id="2.60.40.10">
    <property type="entry name" value="Immunoglobulins"/>
    <property type="match status" value="4"/>
</dbReference>
<organism evidence="2 3">
    <name type="scientific">Dokdonella ginsengisoli</name>
    <dbReference type="NCBI Taxonomy" id="363846"/>
    <lineage>
        <taxon>Bacteria</taxon>
        <taxon>Pseudomonadati</taxon>
        <taxon>Pseudomonadota</taxon>
        <taxon>Gammaproteobacteria</taxon>
        <taxon>Lysobacterales</taxon>
        <taxon>Rhodanobacteraceae</taxon>
        <taxon>Dokdonella</taxon>
    </lineage>
</organism>
<name>A0ABV9QTY4_9GAMM</name>
<dbReference type="InterPro" id="IPR015943">
    <property type="entry name" value="WD40/YVTN_repeat-like_dom_sf"/>
</dbReference>
<dbReference type="EMBL" id="JBHSHD010000007">
    <property type="protein sequence ID" value="MFC4820496.1"/>
    <property type="molecule type" value="Genomic_DNA"/>
</dbReference>
<accession>A0ABV9QTY4</accession>
<dbReference type="SUPFAM" id="SSF50969">
    <property type="entry name" value="YVTN repeat-like/Quinoprotein amine dehydrogenase"/>
    <property type="match status" value="1"/>
</dbReference>
<evidence type="ECO:0000259" key="1">
    <source>
        <dbReference type="SMART" id="SM00429"/>
    </source>
</evidence>
<dbReference type="Proteomes" id="UP001595886">
    <property type="component" value="Unassembled WGS sequence"/>
</dbReference>
<dbReference type="InterPro" id="IPR002909">
    <property type="entry name" value="IPT_dom"/>
</dbReference>
<comment type="caution">
    <text evidence="2">The sequence shown here is derived from an EMBL/GenBank/DDBJ whole genome shotgun (WGS) entry which is preliminary data.</text>
</comment>
<dbReference type="InterPro" id="IPR051200">
    <property type="entry name" value="Host-pathogen_enzymatic-act"/>
</dbReference>